<dbReference type="Proteomes" id="UP000383932">
    <property type="component" value="Unassembled WGS sequence"/>
</dbReference>
<keyword evidence="4" id="KW-1185">Reference proteome</keyword>
<dbReference type="SUPFAM" id="SSF81296">
    <property type="entry name" value="E set domains"/>
    <property type="match status" value="1"/>
</dbReference>
<feature type="domain" description="Galactose oxidase-like Early set" evidence="2">
    <location>
        <begin position="1"/>
        <end position="57"/>
    </location>
</feature>
<feature type="region of interest" description="Disordered" evidence="1">
    <location>
        <begin position="78"/>
        <end position="98"/>
    </location>
</feature>
<dbReference type="Pfam" id="PF09118">
    <property type="entry name" value="GO-like_E_set"/>
    <property type="match status" value="1"/>
</dbReference>
<comment type="caution">
    <text evidence="3">The sequence shown here is derived from an EMBL/GenBank/DDBJ whole genome shotgun (WGS) entry which is preliminary data.</text>
</comment>
<evidence type="ECO:0000313" key="4">
    <source>
        <dbReference type="Proteomes" id="UP000383932"/>
    </source>
</evidence>
<dbReference type="InterPro" id="IPR014756">
    <property type="entry name" value="Ig_E-set"/>
</dbReference>
<proteinExistence type="predicted"/>
<accession>A0A5N5Q7J0</accession>
<sequence length="120" mass="12296">MGQRYIELQSSHTGNEDGSGVLHVSQLPPSAAIFPPGPALIFVVVNGVPSMGQTIMVGSGKIETQPVVAAQDLPESHIPVAQNTGGSSSGSGNKNSASVSTHHNVIFSGLIVLMVTTFFA</sequence>
<gene>
    <name evidence="3" type="ORF">CTheo_9196</name>
</gene>
<dbReference type="AlphaFoldDB" id="A0A5N5Q7J0"/>
<evidence type="ECO:0000313" key="3">
    <source>
        <dbReference type="EMBL" id="KAB5587368.1"/>
    </source>
</evidence>
<name>A0A5N5Q7J0_9AGAM</name>
<dbReference type="OrthoDB" id="3255955at2759"/>
<dbReference type="InterPro" id="IPR015202">
    <property type="entry name" value="GO-like_E_set"/>
</dbReference>
<evidence type="ECO:0000256" key="1">
    <source>
        <dbReference type="SAM" id="MobiDB-lite"/>
    </source>
</evidence>
<dbReference type="EMBL" id="SSOP01001168">
    <property type="protein sequence ID" value="KAB5587368.1"/>
    <property type="molecule type" value="Genomic_DNA"/>
</dbReference>
<dbReference type="Gene3D" id="2.60.40.10">
    <property type="entry name" value="Immunoglobulins"/>
    <property type="match status" value="1"/>
</dbReference>
<evidence type="ECO:0000259" key="2">
    <source>
        <dbReference type="Pfam" id="PF09118"/>
    </source>
</evidence>
<reference evidence="3 4" key="1">
    <citation type="journal article" date="2019" name="Fungal Biol. Biotechnol.">
        <title>Draft genome sequence of fastidious pathogen Ceratobasidium theobromae, which causes vascular-streak dieback in Theobroma cacao.</title>
        <authorList>
            <person name="Ali S.S."/>
            <person name="Asman A."/>
            <person name="Shao J."/>
            <person name="Firmansyah A.P."/>
            <person name="Susilo A.W."/>
            <person name="Rosmana A."/>
            <person name="McMahon P."/>
            <person name="Junaid M."/>
            <person name="Guest D."/>
            <person name="Kheng T.Y."/>
            <person name="Meinhardt L.W."/>
            <person name="Bailey B.A."/>
        </authorList>
    </citation>
    <scope>NUCLEOTIDE SEQUENCE [LARGE SCALE GENOMIC DNA]</scope>
    <source>
        <strain evidence="3 4">CT2</strain>
    </source>
</reference>
<dbReference type="InterPro" id="IPR013783">
    <property type="entry name" value="Ig-like_fold"/>
</dbReference>
<organism evidence="3 4">
    <name type="scientific">Ceratobasidium theobromae</name>
    <dbReference type="NCBI Taxonomy" id="1582974"/>
    <lineage>
        <taxon>Eukaryota</taxon>
        <taxon>Fungi</taxon>
        <taxon>Dikarya</taxon>
        <taxon>Basidiomycota</taxon>
        <taxon>Agaricomycotina</taxon>
        <taxon>Agaricomycetes</taxon>
        <taxon>Cantharellales</taxon>
        <taxon>Ceratobasidiaceae</taxon>
        <taxon>Ceratobasidium</taxon>
    </lineage>
</organism>
<protein>
    <recommendedName>
        <fullName evidence="2">Galactose oxidase-like Early set domain-containing protein</fullName>
    </recommendedName>
</protein>